<proteinExistence type="predicted"/>
<dbReference type="GeneID" id="38136224"/>
<protein>
    <submittedName>
        <fullName evidence="1">Uncharacterized protein</fullName>
    </submittedName>
</protein>
<keyword evidence="2" id="KW-1185">Reference proteome</keyword>
<evidence type="ECO:0000313" key="1">
    <source>
        <dbReference type="EMBL" id="RDH28462.1"/>
    </source>
</evidence>
<accession>A0A3F3PNX8</accession>
<sequence length="68" mass="7438">MGNDHGCSCGASCQCPAGQCQCPVRFHISQLLVEDYTDSSLFLSYRNKLIALKGHMNRIGGRPACTYL</sequence>
<feature type="non-terminal residue" evidence="1">
    <location>
        <position position="68"/>
    </location>
</feature>
<dbReference type="Proteomes" id="UP000253729">
    <property type="component" value="Unassembled WGS sequence"/>
</dbReference>
<organism evidence="1 2">
    <name type="scientific">Aspergillus welwitschiae</name>
    <dbReference type="NCBI Taxonomy" id="1341132"/>
    <lineage>
        <taxon>Eukaryota</taxon>
        <taxon>Fungi</taxon>
        <taxon>Dikarya</taxon>
        <taxon>Ascomycota</taxon>
        <taxon>Pezizomycotina</taxon>
        <taxon>Eurotiomycetes</taxon>
        <taxon>Eurotiomycetidae</taxon>
        <taxon>Eurotiales</taxon>
        <taxon>Aspergillaceae</taxon>
        <taxon>Aspergillus</taxon>
        <taxon>Aspergillus subgen. Circumdati</taxon>
    </lineage>
</organism>
<dbReference type="RefSeq" id="XP_026621484.1">
    <property type="nucleotide sequence ID" value="XM_026767868.1"/>
</dbReference>
<reference evidence="1 2" key="1">
    <citation type="submission" date="2018-07" db="EMBL/GenBank/DDBJ databases">
        <title>The genomes of Aspergillus section Nigri reveals drivers in fungal speciation.</title>
        <authorList>
            <consortium name="DOE Joint Genome Institute"/>
            <person name="Vesth T.C."/>
            <person name="Nybo J."/>
            <person name="Theobald S."/>
            <person name="Brandl J."/>
            <person name="Frisvad J.C."/>
            <person name="Nielsen K.F."/>
            <person name="Lyhne E.K."/>
            <person name="Kogle M.E."/>
            <person name="Kuo A."/>
            <person name="Riley R."/>
            <person name="Clum A."/>
            <person name="Nolan M."/>
            <person name="Lipzen A."/>
            <person name="Salamov A."/>
            <person name="Henrissat B."/>
            <person name="Wiebenga A."/>
            <person name="De vries R.P."/>
            <person name="Grigoriev I.V."/>
            <person name="Mortensen U.H."/>
            <person name="Andersen M.R."/>
            <person name="Baker S.E."/>
        </authorList>
    </citation>
    <scope>NUCLEOTIDE SEQUENCE [LARGE SCALE GENOMIC DNA]</scope>
    <source>
        <strain evidence="1 2">CBS 139.54b</strain>
    </source>
</reference>
<gene>
    <name evidence="1" type="ORF">BDQ94DRAFT_152019</name>
</gene>
<evidence type="ECO:0000313" key="2">
    <source>
        <dbReference type="Proteomes" id="UP000253729"/>
    </source>
</evidence>
<name>A0A3F3PNX8_9EURO</name>
<dbReference type="EMBL" id="KZ852076">
    <property type="protein sequence ID" value="RDH28462.1"/>
    <property type="molecule type" value="Genomic_DNA"/>
</dbReference>
<dbReference type="AlphaFoldDB" id="A0A3F3PNX8"/>